<dbReference type="AlphaFoldDB" id="A0A1I7YYZ5"/>
<evidence type="ECO:0000313" key="3">
    <source>
        <dbReference type="WBParaSite" id="L893_g20941.t1"/>
    </source>
</evidence>
<evidence type="ECO:0000313" key="2">
    <source>
        <dbReference type="Proteomes" id="UP000095287"/>
    </source>
</evidence>
<keyword evidence="2" id="KW-1185">Reference proteome</keyword>
<organism evidence="2 3">
    <name type="scientific">Steinernema glaseri</name>
    <dbReference type="NCBI Taxonomy" id="37863"/>
    <lineage>
        <taxon>Eukaryota</taxon>
        <taxon>Metazoa</taxon>
        <taxon>Ecdysozoa</taxon>
        <taxon>Nematoda</taxon>
        <taxon>Chromadorea</taxon>
        <taxon>Rhabditida</taxon>
        <taxon>Tylenchina</taxon>
        <taxon>Panagrolaimomorpha</taxon>
        <taxon>Strongyloidoidea</taxon>
        <taxon>Steinernematidae</taxon>
        <taxon>Steinernema</taxon>
    </lineage>
</organism>
<feature type="region of interest" description="Disordered" evidence="1">
    <location>
        <begin position="101"/>
        <end position="158"/>
    </location>
</feature>
<protein>
    <submittedName>
        <fullName evidence="3">Uncharacterized protein</fullName>
    </submittedName>
</protein>
<reference evidence="3" key="1">
    <citation type="submission" date="2016-11" db="UniProtKB">
        <authorList>
            <consortium name="WormBaseParasite"/>
        </authorList>
    </citation>
    <scope>IDENTIFICATION</scope>
</reference>
<name>A0A1I7YYZ5_9BILA</name>
<dbReference type="Proteomes" id="UP000095287">
    <property type="component" value="Unplaced"/>
</dbReference>
<dbReference type="WBParaSite" id="L893_g20941.t1">
    <property type="protein sequence ID" value="L893_g20941.t1"/>
    <property type="gene ID" value="L893_g20941"/>
</dbReference>
<evidence type="ECO:0000256" key="1">
    <source>
        <dbReference type="SAM" id="MobiDB-lite"/>
    </source>
</evidence>
<proteinExistence type="predicted"/>
<accession>A0A1I7YYZ5</accession>
<sequence length="251" mass="26467">MMISGARISQLERAGPKYAVINATHCCLPAATAAAAAGLEEGAKEKGEALGAPPAKKTKRLLRAHGRRGVDFVLSLLEAIWPLPPSFASLLLVSSFSPTGPPTTPLLRGAKPPAKKRGDAGDDMSLQSATQRRQRRVRLETVPESYSESDDDEISTPLVSNNNVSAAAEKPTVPRPEHRRLLKANSYSSDTAAVRPPSTANTAARRASVFVRRMSMAIPSLSVDPIPLSAVSSSLQANYATSAAVIGRHAG</sequence>